<dbReference type="EMBL" id="JBHSBH010000015">
    <property type="protein sequence ID" value="MFC3999100.1"/>
    <property type="molecule type" value="Genomic_DNA"/>
</dbReference>
<evidence type="ECO:0000259" key="9">
    <source>
        <dbReference type="PROSITE" id="PS50928"/>
    </source>
</evidence>
<dbReference type="Pfam" id="PF00528">
    <property type="entry name" value="BPD_transp_1"/>
    <property type="match status" value="1"/>
</dbReference>
<proteinExistence type="inferred from homology"/>
<evidence type="ECO:0000256" key="6">
    <source>
        <dbReference type="ARBA" id="ARBA00023136"/>
    </source>
</evidence>
<feature type="transmembrane region" description="Helical" evidence="7">
    <location>
        <begin position="162"/>
        <end position="183"/>
    </location>
</feature>
<feature type="transmembrane region" description="Helical" evidence="7">
    <location>
        <begin position="204"/>
        <end position="229"/>
    </location>
</feature>
<dbReference type="PROSITE" id="PS50928">
    <property type="entry name" value="ABC_TM1"/>
    <property type="match status" value="1"/>
</dbReference>
<feature type="transmembrane region" description="Helical" evidence="7">
    <location>
        <begin position="36"/>
        <end position="55"/>
    </location>
</feature>
<evidence type="ECO:0000256" key="1">
    <source>
        <dbReference type="ARBA" id="ARBA00004651"/>
    </source>
</evidence>
<accession>A0ABV8FSF8</accession>
<reference evidence="11" key="1">
    <citation type="journal article" date="2019" name="Int. J. Syst. Evol. Microbiol.">
        <title>The Global Catalogue of Microorganisms (GCM) 10K type strain sequencing project: providing services to taxonomists for standard genome sequencing and annotation.</title>
        <authorList>
            <consortium name="The Broad Institute Genomics Platform"/>
            <consortium name="The Broad Institute Genome Sequencing Center for Infectious Disease"/>
            <person name="Wu L."/>
            <person name="Ma J."/>
        </authorList>
    </citation>
    <scope>NUCLEOTIDE SEQUENCE [LARGE SCALE GENOMIC DNA]</scope>
    <source>
        <strain evidence="11">TBRC 1826</strain>
    </source>
</reference>
<dbReference type="InterPro" id="IPR035906">
    <property type="entry name" value="MetI-like_sf"/>
</dbReference>
<dbReference type="PANTHER" id="PTHR43744:SF12">
    <property type="entry name" value="ABC TRANSPORTER PERMEASE PROTEIN MG189-RELATED"/>
    <property type="match status" value="1"/>
</dbReference>
<feature type="domain" description="ABC transmembrane type-1" evidence="9">
    <location>
        <begin position="94"/>
        <end position="284"/>
    </location>
</feature>
<evidence type="ECO:0000313" key="11">
    <source>
        <dbReference type="Proteomes" id="UP001595847"/>
    </source>
</evidence>
<comment type="caution">
    <text evidence="10">The sequence shown here is derived from an EMBL/GenBank/DDBJ whole genome shotgun (WGS) entry which is preliminary data.</text>
</comment>
<keyword evidence="11" id="KW-1185">Reference proteome</keyword>
<evidence type="ECO:0000256" key="4">
    <source>
        <dbReference type="ARBA" id="ARBA00022692"/>
    </source>
</evidence>
<feature type="compositionally biased region" description="Basic residues" evidence="8">
    <location>
        <begin position="16"/>
        <end position="27"/>
    </location>
</feature>
<dbReference type="SUPFAM" id="SSF161098">
    <property type="entry name" value="MetI-like"/>
    <property type="match status" value="1"/>
</dbReference>
<evidence type="ECO:0000256" key="5">
    <source>
        <dbReference type="ARBA" id="ARBA00022989"/>
    </source>
</evidence>
<evidence type="ECO:0000256" key="2">
    <source>
        <dbReference type="ARBA" id="ARBA00022448"/>
    </source>
</evidence>
<feature type="region of interest" description="Disordered" evidence="8">
    <location>
        <begin position="1"/>
        <end position="27"/>
    </location>
</feature>
<evidence type="ECO:0000256" key="3">
    <source>
        <dbReference type="ARBA" id="ARBA00022475"/>
    </source>
</evidence>
<dbReference type="Gene3D" id="1.10.3720.10">
    <property type="entry name" value="MetI-like"/>
    <property type="match status" value="1"/>
</dbReference>
<keyword evidence="5 7" id="KW-1133">Transmembrane helix</keyword>
<keyword evidence="4 7" id="KW-0812">Transmembrane</keyword>
<dbReference type="PANTHER" id="PTHR43744">
    <property type="entry name" value="ABC TRANSPORTER PERMEASE PROTEIN MG189-RELATED-RELATED"/>
    <property type="match status" value="1"/>
</dbReference>
<dbReference type="RefSeq" id="WP_378537340.1">
    <property type="nucleotide sequence ID" value="NZ_JBHSBH010000015.1"/>
</dbReference>
<comment type="subcellular location">
    <subcellularLocation>
        <location evidence="1 7">Cell membrane</location>
        <topology evidence="1 7">Multi-pass membrane protein</topology>
    </subcellularLocation>
</comment>
<dbReference type="CDD" id="cd06261">
    <property type="entry name" value="TM_PBP2"/>
    <property type="match status" value="1"/>
</dbReference>
<keyword evidence="6 7" id="KW-0472">Membrane</keyword>
<dbReference type="InterPro" id="IPR000515">
    <property type="entry name" value="MetI-like"/>
</dbReference>
<comment type="similarity">
    <text evidence="7">Belongs to the binding-protein-dependent transport system permease family.</text>
</comment>
<feature type="transmembrane region" description="Helical" evidence="7">
    <location>
        <begin position="131"/>
        <end position="156"/>
    </location>
</feature>
<keyword evidence="2 7" id="KW-0813">Transport</keyword>
<sequence length="300" mass="33013">MSDQLIAARPPGIARRAPRPRTGAPRRGRVRHAVSAALLWTVAGVFMLPLVYTVATSLKPAGEVFTSPPTLWGSQIRWANYTDAMSYLPFHRFILNGLLVAGLGTAVVLVASTTAAYAFARLRWRGRDSVFLTYLMTLMLPQEVLVVPMFLLMLNFGWVDSYQALILPWAFTAFGTFMLRQFLLTVPRELDQAATIDGAGRLRIFWSVLLPLARPSIAVLAVFTFITYWNSFLWPLVITTSVEDKGTVPLGLSLFFSQQGSQWSLVMAASVVSMVPTVALVLLLRRHLVSGIATAGLGGR</sequence>
<evidence type="ECO:0000313" key="10">
    <source>
        <dbReference type="EMBL" id="MFC3999100.1"/>
    </source>
</evidence>
<evidence type="ECO:0000256" key="8">
    <source>
        <dbReference type="SAM" id="MobiDB-lite"/>
    </source>
</evidence>
<feature type="transmembrane region" description="Helical" evidence="7">
    <location>
        <begin position="93"/>
        <end position="119"/>
    </location>
</feature>
<keyword evidence="3" id="KW-1003">Cell membrane</keyword>
<dbReference type="Proteomes" id="UP001595847">
    <property type="component" value="Unassembled WGS sequence"/>
</dbReference>
<gene>
    <name evidence="10" type="ORF">ACFOVU_24490</name>
</gene>
<evidence type="ECO:0000256" key="7">
    <source>
        <dbReference type="RuleBase" id="RU363032"/>
    </source>
</evidence>
<feature type="transmembrane region" description="Helical" evidence="7">
    <location>
        <begin position="263"/>
        <end position="284"/>
    </location>
</feature>
<organism evidence="10 11">
    <name type="scientific">Nocardiopsis sediminis</name>
    <dbReference type="NCBI Taxonomy" id="1778267"/>
    <lineage>
        <taxon>Bacteria</taxon>
        <taxon>Bacillati</taxon>
        <taxon>Actinomycetota</taxon>
        <taxon>Actinomycetes</taxon>
        <taxon>Streptosporangiales</taxon>
        <taxon>Nocardiopsidaceae</taxon>
        <taxon>Nocardiopsis</taxon>
    </lineage>
</organism>
<protein>
    <submittedName>
        <fullName evidence="10">Carbohydrate ABC transporter permease</fullName>
    </submittedName>
</protein>
<name>A0ABV8FSF8_9ACTN</name>